<dbReference type="GO" id="GO:0008236">
    <property type="term" value="F:serine-type peptidase activity"/>
    <property type="evidence" value="ECO:0007669"/>
    <property type="project" value="UniProtKB-KW"/>
</dbReference>
<dbReference type="Proteomes" id="UP000032430">
    <property type="component" value="Chromosome I"/>
</dbReference>
<dbReference type="PIRSF" id="PIRSF028757">
    <property type="entry name" value="LD-carboxypeptidase"/>
    <property type="match status" value="1"/>
</dbReference>
<evidence type="ECO:0000256" key="6">
    <source>
        <dbReference type="PIRSR" id="PIRSR028757-1"/>
    </source>
</evidence>
<dbReference type="KEGG" id="lfa:LFA_0691"/>
<evidence type="ECO:0000259" key="7">
    <source>
        <dbReference type="Pfam" id="PF02016"/>
    </source>
</evidence>
<gene>
    <name evidence="9" type="ORF">LFA_0691</name>
</gene>
<protein>
    <submittedName>
        <fullName evidence="9">Muramoyltetrapeptide carboxypeptidase</fullName>
        <ecNumber evidence="9">3.4.17.13</ecNumber>
    </submittedName>
</protein>
<dbReference type="EMBL" id="LN614827">
    <property type="protein sequence ID" value="CEG56140.1"/>
    <property type="molecule type" value="Genomic_DNA"/>
</dbReference>
<organism evidence="9 10">
    <name type="scientific">Legionella fallonii LLAP-10</name>
    <dbReference type="NCBI Taxonomy" id="1212491"/>
    <lineage>
        <taxon>Bacteria</taxon>
        <taxon>Pseudomonadati</taxon>
        <taxon>Pseudomonadota</taxon>
        <taxon>Gammaproteobacteria</taxon>
        <taxon>Legionellales</taxon>
        <taxon>Legionellaceae</taxon>
        <taxon>Legionella</taxon>
    </lineage>
</organism>
<dbReference type="PANTHER" id="PTHR30237:SF2">
    <property type="entry name" value="MUREIN TETRAPEPTIDE CARBOXYPEPTIDASE"/>
    <property type="match status" value="1"/>
</dbReference>
<dbReference type="RefSeq" id="WP_045094870.1">
    <property type="nucleotide sequence ID" value="NZ_LN614827.1"/>
</dbReference>
<feature type="active site" description="Charge relay system" evidence="6">
    <location>
        <position position="205"/>
    </location>
</feature>
<accession>A0A098G3S7</accession>
<evidence type="ECO:0000256" key="1">
    <source>
        <dbReference type="ARBA" id="ARBA00010233"/>
    </source>
</evidence>
<evidence type="ECO:0000256" key="4">
    <source>
        <dbReference type="ARBA" id="ARBA00022801"/>
    </source>
</evidence>
<dbReference type="InterPro" id="IPR027478">
    <property type="entry name" value="LdcA_N"/>
</dbReference>
<feature type="domain" description="LD-carboxypeptidase N-terminal" evidence="7">
    <location>
        <begin position="13"/>
        <end position="129"/>
    </location>
</feature>
<dbReference type="Gene3D" id="3.50.30.60">
    <property type="entry name" value="LD-carboxypeptidase A C-terminal domain-like"/>
    <property type="match status" value="1"/>
</dbReference>
<evidence type="ECO:0000259" key="8">
    <source>
        <dbReference type="Pfam" id="PF17676"/>
    </source>
</evidence>
<dbReference type="AlphaFoldDB" id="A0A098G3S7"/>
<keyword evidence="2 9" id="KW-0121">Carboxypeptidase</keyword>
<dbReference type="EC" id="3.4.17.13" evidence="9"/>
<dbReference type="GO" id="GO:0006508">
    <property type="term" value="P:proteolysis"/>
    <property type="evidence" value="ECO:0007669"/>
    <property type="project" value="UniProtKB-KW"/>
</dbReference>
<dbReference type="CDD" id="cd07025">
    <property type="entry name" value="Peptidase_S66"/>
    <property type="match status" value="1"/>
</dbReference>
<dbReference type="SUPFAM" id="SSF141986">
    <property type="entry name" value="LD-carboxypeptidase A C-terminal domain-like"/>
    <property type="match status" value="1"/>
</dbReference>
<evidence type="ECO:0000256" key="2">
    <source>
        <dbReference type="ARBA" id="ARBA00022645"/>
    </source>
</evidence>
<dbReference type="OrthoDB" id="9807329at2"/>
<feature type="active site" description="Nucleophile" evidence="6">
    <location>
        <position position="109"/>
    </location>
</feature>
<evidence type="ECO:0000313" key="10">
    <source>
        <dbReference type="Proteomes" id="UP000032430"/>
    </source>
</evidence>
<keyword evidence="3" id="KW-0645">Protease</keyword>
<dbReference type="InterPro" id="IPR040449">
    <property type="entry name" value="Peptidase_S66_N"/>
</dbReference>
<dbReference type="GO" id="GO:0106415">
    <property type="term" value="F:muramoyltetrapeptide carboxypeptidase activity"/>
    <property type="evidence" value="ECO:0007669"/>
    <property type="project" value="UniProtKB-EC"/>
</dbReference>
<dbReference type="InterPro" id="IPR003507">
    <property type="entry name" value="S66_fam"/>
</dbReference>
<sequence length="298" mass="32817">MQKMPVLTPGDTVEIIAPASRCSDQQLAAMRELLESWQLHCIVKEDIFGTDILCANTDEARFNHLKQALLNPQSKAIFCARGGYGSMRLIPKLKEIAPPESAKIFVGMSDITALQLYLQQAWAWPTIHGASAPDRFSAESIASLKAILFGTVKHFELTGLIAMNQHAIKNQVIQSSITGGNLSLIQAGIATPWHIETRNKIILIEEIGERGYRVDRMLEHLTQVGVFHQAAAIVLADFLEGKEPDNSSRIDPVLHRFAVHCDIPVVRLNGIGHGYNNVPVPLGTDAILFLGNEIKLTF</sequence>
<name>A0A098G3S7_9GAMM</name>
<dbReference type="Pfam" id="PF17676">
    <property type="entry name" value="Peptidase_S66C"/>
    <property type="match status" value="1"/>
</dbReference>
<evidence type="ECO:0000256" key="5">
    <source>
        <dbReference type="ARBA" id="ARBA00022825"/>
    </source>
</evidence>
<evidence type="ECO:0000313" key="9">
    <source>
        <dbReference type="EMBL" id="CEG56140.1"/>
    </source>
</evidence>
<dbReference type="STRING" id="1212491.LFA_0691"/>
<evidence type="ECO:0000256" key="3">
    <source>
        <dbReference type="ARBA" id="ARBA00022670"/>
    </source>
</evidence>
<keyword evidence="10" id="KW-1185">Reference proteome</keyword>
<feature type="active site" description="Charge relay system" evidence="6">
    <location>
        <position position="273"/>
    </location>
</feature>
<dbReference type="InterPro" id="IPR029062">
    <property type="entry name" value="Class_I_gatase-like"/>
</dbReference>
<reference evidence="10" key="1">
    <citation type="submission" date="2014-09" db="EMBL/GenBank/DDBJ databases">
        <authorList>
            <person name="Gomez-Valero L."/>
        </authorList>
    </citation>
    <scope>NUCLEOTIDE SEQUENCE [LARGE SCALE GENOMIC DNA]</scope>
    <source>
        <strain evidence="10">ATCC700992</strain>
    </source>
</reference>
<dbReference type="SUPFAM" id="SSF52317">
    <property type="entry name" value="Class I glutamine amidotransferase-like"/>
    <property type="match status" value="1"/>
</dbReference>
<keyword evidence="5" id="KW-0720">Serine protease</keyword>
<dbReference type="Gene3D" id="3.40.50.10740">
    <property type="entry name" value="Class I glutamine amidotransferase-like"/>
    <property type="match status" value="1"/>
</dbReference>
<dbReference type="InterPro" id="IPR040921">
    <property type="entry name" value="Peptidase_S66C"/>
</dbReference>
<comment type="similarity">
    <text evidence="1">Belongs to the peptidase S66 family.</text>
</comment>
<dbReference type="InterPro" id="IPR027461">
    <property type="entry name" value="Carboxypeptidase_A_C_sf"/>
</dbReference>
<keyword evidence="4 9" id="KW-0378">Hydrolase</keyword>
<dbReference type="Pfam" id="PF02016">
    <property type="entry name" value="Peptidase_S66"/>
    <property type="match status" value="1"/>
</dbReference>
<dbReference type="HOGENOM" id="CLU_034346_3_1_6"/>
<feature type="domain" description="LD-carboxypeptidase C-terminal" evidence="8">
    <location>
        <begin position="176"/>
        <end position="286"/>
    </location>
</feature>
<dbReference type="PANTHER" id="PTHR30237">
    <property type="entry name" value="MURAMOYLTETRAPEPTIDE CARBOXYPEPTIDASE"/>
    <property type="match status" value="1"/>
</dbReference>
<proteinExistence type="inferred from homology"/>